<gene>
    <name evidence="4" type="ORF">C2R22_14405</name>
</gene>
<sequence>MTDRDPDADVPPDIDANTSAHAADELDPQARAIVDEAARLGLPEWSALSVGSARRLEDELFGPTAGVDVERVSDIAVDGPGDDLPLRVYHPDPGEELPALCFFHGGLWALGTLDSIDEVCRRLARRARRVVVSVDYRLAPEHPFPAGVEDCVAAVEWVAAHGAALGADPTRLAVGGTSAGGNLAAATCLFVREFDGPEIEGQLLLYPMLDSALDAPSLDERADGPLLTRRDVAWAYETYLRSPVDRHNPFVSPVRADSLAGLPPALVVTAGFDPLRDEGAAYAAALSDAGVPTRHDHEPAMPHGFLSLAADVDAADEALDRVAETLRAGFER</sequence>
<feature type="region of interest" description="Disordered" evidence="2">
    <location>
        <begin position="1"/>
        <end position="27"/>
    </location>
</feature>
<dbReference type="InterPro" id="IPR029058">
    <property type="entry name" value="AB_hydrolase_fold"/>
</dbReference>
<evidence type="ECO:0000313" key="4">
    <source>
        <dbReference type="EMBL" id="AUV82689.1"/>
    </source>
</evidence>
<dbReference type="PANTHER" id="PTHR48081:SF8">
    <property type="entry name" value="ALPHA_BETA HYDROLASE FOLD-3 DOMAIN-CONTAINING PROTEIN-RELATED"/>
    <property type="match status" value="1"/>
</dbReference>
<dbReference type="GeneID" id="35593307"/>
<feature type="domain" description="Alpha/beta hydrolase fold-3" evidence="3">
    <location>
        <begin position="101"/>
        <end position="306"/>
    </location>
</feature>
<dbReference type="Pfam" id="PF07859">
    <property type="entry name" value="Abhydrolase_3"/>
    <property type="match status" value="1"/>
</dbReference>
<dbReference type="Proteomes" id="UP000236584">
    <property type="component" value="Chromosome"/>
</dbReference>
<dbReference type="InterPro" id="IPR050300">
    <property type="entry name" value="GDXG_lipolytic_enzyme"/>
</dbReference>
<keyword evidence="1 4" id="KW-0378">Hydrolase</keyword>
<dbReference type="KEGG" id="srub:C2R22_14405"/>
<evidence type="ECO:0000259" key="3">
    <source>
        <dbReference type="Pfam" id="PF07859"/>
    </source>
</evidence>
<dbReference type="AlphaFoldDB" id="A0A2I8VNL1"/>
<dbReference type="OrthoDB" id="33195at2157"/>
<dbReference type="InterPro" id="IPR013094">
    <property type="entry name" value="AB_hydrolase_3"/>
</dbReference>
<dbReference type="FunFam" id="3.40.50.1820:FF:000089">
    <property type="entry name" value="Alpha/beta hydrolase"/>
    <property type="match status" value="1"/>
</dbReference>
<dbReference type="GO" id="GO:0016787">
    <property type="term" value="F:hydrolase activity"/>
    <property type="evidence" value="ECO:0007669"/>
    <property type="project" value="UniProtKB-KW"/>
</dbReference>
<evidence type="ECO:0000256" key="1">
    <source>
        <dbReference type="ARBA" id="ARBA00022801"/>
    </source>
</evidence>
<accession>A0A2I8VNL1</accession>
<protein>
    <submittedName>
        <fullName evidence="4">Alpha/beta hydrolase</fullName>
    </submittedName>
</protein>
<dbReference type="SUPFAM" id="SSF53474">
    <property type="entry name" value="alpha/beta-Hydrolases"/>
    <property type="match status" value="1"/>
</dbReference>
<evidence type="ECO:0000256" key="2">
    <source>
        <dbReference type="SAM" id="MobiDB-lite"/>
    </source>
</evidence>
<name>A0A2I8VNL1_9EURY</name>
<evidence type="ECO:0000313" key="5">
    <source>
        <dbReference type="Proteomes" id="UP000236584"/>
    </source>
</evidence>
<reference evidence="4 5" key="1">
    <citation type="submission" date="2018-01" db="EMBL/GenBank/DDBJ databases">
        <title>Complete genome sequence of Salinigranum rubrum GX10T, an extremely halophilic archaeon isolated from a marine solar saltern.</title>
        <authorList>
            <person name="Han S."/>
        </authorList>
    </citation>
    <scope>NUCLEOTIDE SEQUENCE [LARGE SCALE GENOMIC DNA]</scope>
    <source>
        <strain evidence="4 5">GX10</strain>
    </source>
</reference>
<proteinExistence type="predicted"/>
<organism evidence="4 5">
    <name type="scientific">Salinigranum rubrum</name>
    <dbReference type="NCBI Taxonomy" id="755307"/>
    <lineage>
        <taxon>Archaea</taxon>
        <taxon>Methanobacteriati</taxon>
        <taxon>Methanobacteriota</taxon>
        <taxon>Stenosarchaea group</taxon>
        <taxon>Halobacteria</taxon>
        <taxon>Halobacteriales</taxon>
        <taxon>Haloferacaceae</taxon>
        <taxon>Salinigranum</taxon>
    </lineage>
</organism>
<dbReference type="RefSeq" id="WP_103426378.1">
    <property type="nucleotide sequence ID" value="NZ_CP026309.1"/>
</dbReference>
<dbReference type="Gene3D" id="3.40.50.1820">
    <property type="entry name" value="alpha/beta hydrolase"/>
    <property type="match status" value="1"/>
</dbReference>
<keyword evidence="5" id="KW-1185">Reference proteome</keyword>
<dbReference type="EMBL" id="CP026309">
    <property type="protein sequence ID" value="AUV82689.1"/>
    <property type="molecule type" value="Genomic_DNA"/>
</dbReference>
<dbReference type="PANTHER" id="PTHR48081">
    <property type="entry name" value="AB HYDROLASE SUPERFAMILY PROTEIN C4A8.06C"/>
    <property type="match status" value="1"/>
</dbReference>